<feature type="compositionally biased region" description="Polar residues" evidence="1">
    <location>
        <begin position="492"/>
        <end position="503"/>
    </location>
</feature>
<feature type="compositionally biased region" description="Acidic residues" evidence="1">
    <location>
        <begin position="923"/>
        <end position="934"/>
    </location>
</feature>
<feature type="compositionally biased region" description="Polar residues" evidence="1">
    <location>
        <begin position="451"/>
        <end position="482"/>
    </location>
</feature>
<dbReference type="EMBL" id="JAOPHQ010003977">
    <property type="protein sequence ID" value="KAK0141295.1"/>
    <property type="molecule type" value="Genomic_DNA"/>
</dbReference>
<evidence type="ECO:0000256" key="1">
    <source>
        <dbReference type="SAM" id="MobiDB-lite"/>
    </source>
</evidence>
<feature type="signal peptide" evidence="3">
    <location>
        <begin position="1"/>
        <end position="20"/>
    </location>
</feature>
<feature type="compositionally biased region" description="Polar residues" evidence="1">
    <location>
        <begin position="884"/>
        <end position="895"/>
    </location>
</feature>
<dbReference type="InterPro" id="IPR009803">
    <property type="entry name" value="DUF1373"/>
</dbReference>
<gene>
    <name evidence="4" type="ORF">N1851_021692</name>
</gene>
<comment type="caution">
    <text evidence="4">The sequence shown here is derived from an EMBL/GenBank/DDBJ whole genome shotgun (WGS) entry which is preliminary data.</text>
</comment>
<name>A0AA47MJM3_MERPO</name>
<keyword evidence="2" id="KW-0812">Transmembrane</keyword>
<dbReference type="Proteomes" id="UP001174136">
    <property type="component" value="Unassembled WGS sequence"/>
</dbReference>
<feature type="compositionally biased region" description="Polar residues" evidence="1">
    <location>
        <begin position="259"/>
        <end position="268"/>
    </location>
</feature>
<feature type="compositionally biased region" description="Acidic residues" evidence="1">
    <location>
        <begin position="298"/>
        <end position="309"/>
    </location>
</feature>
<organism evidence="4 5">
    <name type="scientific">Merluccius polli</name>
    <name type="common">Benguela hake</name>
    <name type="synonym">Merluccius cadenati</name>
    <dbReference type="NCBI Taxonomy" id="89951"/>
    <lineage>
        <taxon>Eukaryota</taxon>
        <taxon>Metazoa</taxon>
        <taxon>Chordata</taxon>
        <taxon>Craniata</taxon>
        <taxon>Vertebrata</taxon>
        <taxon>Euteleostomi</taxon>
        <taxon>Actinopterygii</taxon>
        <taxon>Neopterygii</taxon>
        <taxon>Teleostei</taxon>
        <taxon>Neoteleostei</taxon>
        <taxon>Acanthomorphata</taxon>
        <taxon>Zeiogadaria</taxon>
        <taxon>Gadariae</taxon>
        <taxon>Gadiformes</taxon>
        <taxon>Gadoidei</taxon>
        <taxon>Merlucciidae</taxon>
        <taxon>Merluccius</taxon>
    </lineage>
</organism>
<keyword evidence="5" id="KW-1185">Reference proteome</keyword>
<dbReference type="AlphaFoldDB" id="A0AA47MJM3"/>
<feature type="compositionally biased region" description="Polar residues" evidence="1">
    <location>
        <begin position="218"/>
        <end position="249"/>
    </location>
</feature>
<feature type="compositionally biased region" description="Acidic residues" evidence="1">
    <location>
        <begin position="734"/>
        <end position="745"/>
    </location>
</feature>
<keyword evidence="2" id="KW-0472">Membrane</keyword>
<dbReference type="Pfam" id="PF07117">
    <property type="entry name" value="DUF1373"/>
    <property type="match status" value="6"/>
</dbReference>
<evidence type="ECO:0000256" key="3">
    <source>
        <dbReference type="SAM" id="SignalP"/>
    </source>
</evidence>
<feature type="region of interest" description="Disordered" evidence="1">
    <location>
        <begin position="445"/>
        <end position="547"/>
    </location>
</feature>
<evidence type="ECO:0000313" key="5">
    <source>
        <dbReference type="Proteomes" id="UP001174136"/>
    </source>
</evidence>
<feature type="transmembrane region" description="Helical" evidence="2">
    <location>
        <begin position="177"/>
        <end position="196"/>
    </location>
</feature>
<feature type="region of interest" description="Disordered" evidence="1">
    <location>
        <begin position="836"/>
        <end position="939"/>
    </location>
</feature>
<accession>A0AA47MJM3</accession>
<feature type="chain" id="PRO_5041433236" evidence="3">
    <location>
        <begin position="21"/>
        <end position="1145"/>
    </location>
</feature>
<sequence>MLYSILRLTWLLCLIGSIFSLPVDKGFGSNNPSPALTDLTSPDSAHTDVGKNSLVYSTLHDGDGRVGPLTWFQQSSDSNAGGGVYNPITDGSEDFYMEENPEEFVWIDVYDLEPGYSFSYQQGGQFAEQYLKQSNMVGHFVITVRLTTIFCLIGGIVSRPANKGRTRLAILFLNKALFSRSWTIILLIYHILVGFGSKKYFPASTDFSAPGSAHPNFGQDSMVHTSGNQAQDDYSREWPSTWSQQSSDPNAKGAVYPNRDSTNAGSSGWAKNSGLDSYYTGPDGLEGNSKELQTSRDEDLEEDPEEESVLSEVSDLEPVYSFSSRSRYQHGRRVFVQTTYTPGEVMATYPVMPVVNGKPAEQYLKQSNMVGHFVITVRLTTIFCLIGGMVSRPANKGRTRLAIIFINKALFSRSWTIIWLIHHILVGFGSKKYFPASTDFSAPGSAHPNFGQDSMVHTSGNQAQDDYSREWPSTWSQQSSDPNAKGAVYPNRDSTNAGSSGWAKNSGLDSYYTGPDGLEGNSKELQTSRDEDLEEDPEEESVLSEVSDLEPVYSFSSRSRYQHGRRVFVQTTYTPGEVMATYPVMPVVNGKPAEQYLKQSNMVGHFVITVRLTTIFCLIGGIVSRPANKGFGSKKYFPASTDFSAPGSAHPNFGQDSMVHTSGNQAQDDYSREWPSTWSQQSSDPNAKGAVYPNRDSTNAGSSGWAKNSGLDSYYTGPDGLEGNSKELQTSRDEDLEEDPEEESVLSEVSDLEPVYSFSSRSRYQHGRRVFVQTTYTPGEVMATYPVMPVVNGKPAGPQWLTTIFCLIGGIVSTPANKGFGSKRYFPASTDFSAPGSAHPNFGQDSMVHTSGNQAQDDYSREWPSTWSQQSSDSNAKGAVYPNRDSTNAGSSGWAKNSGLDSYYTGPDGVEGNSKERQTSRDEDLEEDPEEESVLSEVSDLEPVYSFSSRSRYQHGRRVFVQTTYTPGEVMVTYPVMPVLAQRNPLQHGLTSAVLALLFPTLVMTLVFTSGNKAQDDSSRAVTQMQREQSTQMVTLIQMLVTPAGPRTVVWTLITLAQMVLKATEELLTLRDEDLEENPEESVLSEVSDLEPVYSFSSRSSYQHSRWVFVQTTYTPGEIMPPLLPCQSQMVRGSSCSKTSSEGIL</sequence>
<keyword evidence="2" id="KW-1133">Transmembrane helix</keyword>
<feature type="region of interest" description="Disordered" evidence="1">
    <location>
        <begin position="647"/>
        <end position="750"/>
    </location>
</feature>
<feature type="compositionally biased region" description="Polar residues" evidence="1">
    <location>
        <begin position="843"/>
        <end position="875"/>
    </location>
</feature>
<feature type="transmembrane region" description="Helical" evidence="2">
    <location>
        <begin position="410"/>
        <end position="429"/>
    </location>
</feature>
<evidence type="ECO:0000313" key="4">
    <source>
        <dbReference type="EMBL" id="KAK0141295.1"/>
    </source>
</evidence>
<feature type="compositionally biased region" description="Basic and acidic residues" evidence="1">
    <location>
        <begin position="913"/>
        <end position="922"/>
    </location>
</feature>
<keyword evidence="3" id="KW-0732">Signal</keyword>
<feature type="region of interest" description="Disordered" evidence="1">
    <location>
        <begin position="212"/>
        <end position="268"/>
    </location>
</feature>
<feature type="transmembrane region" description="Helical" evidence="2">
    <location>
        <begin position="369"/>
        <end position="390"/>
    </location>
</feature>
<feature type="transmembrane region" description="Helical" evidence="2">
    <location>
        <begin position="136"/>
        <end position="157"/>
    </location>
</feature>
<proteinExistence type="predicted"/>
<feature type="compositionally biased region" description="Polar residues" evidence="1">
    <location>
        <begin position="695"/>
        <end position="706"/>
    </location>
</feature>
<reference evidence="4" key="1">
    <citation type="journal article" date="2023" name="Front. Mar. Sci.">
        <title>A new Merluccius polli reference genome to investigate the effects of global change in West African waters.</title>
        <authorList>
            <person name="Mateo J.L."/>
            <person name="Blanco-Fernandez C."/>
            <person name="Garcia-Vazquez E."/>
            <person name="Machado-Schiaffino G."/>
        </authorList>
    </citation>
    <scope>NUCLEOTIDE SEQUENCE</scope>
    <source>
        <strain evidence="4">C29</strain>
        <tissue evidence="4">Fin</tissue>
    </source>
</reference>
<feature type="region of interest" description="Disordered" evidence="1">
    <location>
        <begin position="280"/>
        <end position="314"/>
    </location>
</feature>
<feature type="compositionally biased region" description="Acidic residues" evidence="1">
    <location>
        <begin position="531"/>
        <end position="542"/>
    </location>
</feature>
<feature type="compositionally biased region" description="Polar residues" evidence="1">
    <location>
        <begin position="654"/>
        <end position="685"/>
    </location>
</feature>
<protein>
    <submittedName>
        <fullName evidence="4">Uncharacterized protein</fullName>
    </submittedName>
</protein>
<evidence type="ECO:0000256" key="2">
    <source>
        <dbReference type="SAM" id="Phobius"/>
    </source>
</evidence>